<dbReference type="SUPFAM" id="SSF143011">
    <property type="entry name" value="RelE-like"/>
    <property type="match status" value="1"/>
</dbReference>
<dbReference type="PANTHER" id="PTHR40266:SF2">
    <property type="entry name" value="TOXIN HIGB-1"/>
    <property type="match status" value="1"/>
</dbReference>
<dbReference type="EMBL" id="DNAN01000292">
    <property type="protein sequence ID" value="HAW75750.1"/>
    <property type="molecule type" value="Genomic_DNA"/>
</dbReference>
<organism evidence="1 2">
    <name type="scientific">Alteromonas australica</name>
    <dbReference type="NCBI Taxonomy" id="589873"/>
    <lineage>
        <taxon>Bacteria</taxon>
        <taxon>Pseudomonadati</taxon>
        <taxon>Pseudomonadota</taxon>
        <taxon>Gammaproteobacteria</taxon>
        <taxon>Alteromonadales</taxon>
        <taxon>Alteromonadaceae</taxon>
        <taxon>Alteromonas/Salinimonas group</taxon>
        <taxon>Alteromonas</taxon>
    </lineage>
</organism>
<sequence length="92" mass="10676">MITEFKHKGLEELYRRDSSRGVQQGHVDKLRRILSSLEAAKEPKDMNLPGYKLHPLKGDQKGVWAVSVNGNWRVTWKFSGSDVEFVDYVDYH</sequence>
<protein>
    <submittedName>
        <fullName evidence="1">Killer protein</fullName>
    </submittedName>
</protein>
<evidence type="ECO:0000313" key="2">
    <source>
        <dbReference type="Proteomes" id="UP000263517"/>
    </source>
</evidence>
<name>A0A350P383_9ALTE</name>
<dbReference type="PANTHER" id="PTHR40266">
    <property type="entry name" value="TOXIN HIGB-1"/>
    <property type="match status" value="1"/>
</dbReference>
<dbReference type="InterPro" id="IPR035093">
    <property type="entry name" value="RelE/ParE_toxin_dom_sf"/>
</dbReference>
<dbReference type="Pfam" id="PF05015">
    <property type="entry name" value="HigB-like_toxin"/>
    <property type="match status" value="1"/>
</dbReference>
<dbReference type="Gene3D" id="3.30.2310.20">
    <property type="entry name" value="RelE-like"/>
    <property type="match status" value="1"/>
</dbReference>
<evidence type="ECO:0000313" key="1">
    <source>
        <dbReference type="EMBL" id="HAW75750.1"/>
    </source>
</evidence>
<reference evidence="1 2" key="1">
    <citation type="journal article" date="2018" name="Nat. Biotechnol.">
        <title>A standardized bacterial taxonomy based on genome phylogeny substantially revises the tree of life.</title>
        <authorList>
            <person name="Parks D.H."/>
            <person name="Chuvochina M."/>
            <person name="Waite D.W."/>
            <person name="Rinke C."/>
            <person name="Skarshewski A."/>
            <person name="Chaumeil P.A."/>
            <person name="Hugenholtz P."/>
        </authorList>
    </citation>
    <scope>NUCLEOTIDE SEQUENCE [LARGE SCALE GENOMIC DNA]</scope>
    <source>
        <strain evidence="1">UBA11978</strain>
    </source>
</reference>
<dbReference type="InterPro" id="IPR007711">
    <property type="entry name" value="HigB-1"/>
</dbReference>
<gene>
    <name evidence="1" type="ORF">DCW74_08450</name>
</gene>
<dbReference type="Proteomes" id="UP000263517">
    <property type="component" value="Unassembled WGS sequence"/>
</dbReference>
<accession>A0A350P383</accession>
<proteinExistence type="predicted"/>
<dbReference type="AlphaFoldDB" id="A0A350P383"/>
<comment type="caution">
    <text evidence="1">The sequence shown here is derived from an EMBL/GenBank/DDBJ whole genome shotgun (WGS) entry which is preliminary data.</text>
</comment>